<feature type="signal peptide" evidence="11">
    <location>
        <begin position="1"/>
        <end position="26"/>
    </location>
</feature>
<evidence type="ECO:0000256" key="6">
    <source>
        <dbReference type="ARBA" id="ARBA00023157"/>
    </source>
</evidence>
<feature type="region of interest" description="Disordered" evidence="9">
    <location>
        <begin position="391"/>
        <end position="421"/>
    </location>
</feature>
<keyword evidence="6" id="KW-1015">Disulfide bond</keyword>
<keyword evidence="7" id="KW-0675">Receptor</keyword>
<dbReference type="GO" id="GO:0004896">
    <property type="term" value="F:cytokine receptor activity"/>
    <property type="evidence" value="ECO:0007669"/>
    <property type="project" value="TreeGrafter"/>
</dbReference>
<feature type="chain" id="PRO_5035183401" description="Growth hormone/erythropoietin receptor ligand binding domain-containing protein" evidence="11">
    <location>
        <begin position="27"/>
        <end position="508"/>
    </location>
</feature>
<evidence type="ECO:0000256" key="11">
    <source>
        <dbReference type="SAM" id="SignalP"/>
    </source>
</evidence>
<keyword evidence="8" id="KW-0325">Glycoprotein</keyword>
<dbReference type="AlphaFoldDB" id="A0A8J6JZA4"/>
<dbReference type="GO" id="GO:0009897">
    <property type="term" value="C:external side of plasma membrane"/>
    <property type="evidence" value="ECO:0007669"/>
    <property type="project" value="TreeGrafter"/>
</dbReference>
<feature type="domain" description="Growth hormone/erythropoietin receptor ligand binding" evidence="12">
    <location>
        <begin position="44"/>
        <end position="129"/>
    </location>
</feature>
<name>A0A8J6JZA4_ELECQ</name>
<organism evidence="13 14">
    <name type="scientific">Eleutherodactylus coqui</name>
    <name type="common">Puerto Rican coqui</name>
    <dbReference type="NCBI Taxonomy" id="57060"/>
    <lineage>
        <taxon>Eukaryota</taxon>
        <taxon>Metazoa</taxon>
        <taxon>Chordata</taxon>
        <taxon>Craniata</taxon>
        <taxon>Vertebrata</taxon>
        <taxon>Euteleostomi</taxon>
        <taxon>Amphibia</taxon>
        <taxon>Batrachia</taxon>
        <taxon>Anura</taxon>
        <taxon>Neobatrachia</taxon>
        <taxon>Hyloidea</taxon>
        <taxon>Eleutherodactylidae</taxon>
        <taxon>Eleutherodactylinae</taxon>
        <taxon>Eleutherodactylus</taxon>
        <taxon>Eleutherodactylus</taxon>
    </lineage>
</organism>
<protein>
    <recommendedName>
        <fullName evidence="12">Growth hormone/erythropoietin receptor ligand binding domain-containing protein</fullName>
    </recommendedName>
</protein>
<keyword evidence="14" id="KW-1185">Reference proteome</keyword>
<evidence type="ECO:0000256" key="5">
    <source>
        <dbReference type="ARBA" id="ARBA00023136"/>
    </source>
</evidence>
<dbReference type="Gene3D" id="2.60.40.10">
    <property type="entry name" value="Immunoglobulins"/>
    <property type="match status" value="2"/>
</dbReference>
<evidence type="ECO:0000256" key="10">
    <source>
        <dbReference type="SAM" id="Phobius"/>
    </source>
</evidence>
<dbReference type="OrthoDB" id="9890439at2759"/>
<keyword evidence="4 10" id="KW-1133">Transmembrane helix</keyword>
<evidence type="ECO:0000256" key="3">
    <source>
        <dbReference type="ARBA" id="ARBA00022729"/>
    </source>
</evidence>
<keyword evidence="5 10" id="KW-0472">Membrane</keyword>
<evidence type="ECO:0000256" key="9">
    <source>
        <dbReference type="SAM" id="MobiDB-lite"/>
    </source>
</evidence>
<evidence type="ECO:0000256" key="8">
    <source>
        <dbReference type="ARBA" id="ARBA00023180"/>
    </source>
</evidence>
<dbReference type="PANTHER" id="PTHR23037:SF28">
    <property type="entry name" value="ERYTHROPOIETIN RECEPTOR"/>
    <property type="match status" value="1"/>
</dbReference>
<keyword evidence="3 11" id="KW-0732">Signal</keyword>
<dbReference type="InterPro" id="IPR015152">
    <property type="entry name" value="Growth/epo_recpt_lig-bind"/>
</dbReference>
<dbReference type="EMBL" id="WNTK01000026">
    <property type="protein sequence ID" value="KAG9473075.1"/>
    <property type="molecule type" value="Genomic_DNA"/>
</dbReference>
<evidence type="ECO:0000256" key="2">
    <source>
        <dbReference type="ARBA" id="ARBA00022692"/>
    </source>
</evidence>
<accession>A0A8J6JZA4</accession>
<evidence type="ECO:0000313" key="13">
    <source>
        <dbReference type="EMBL" id="KAG9473075.1"/>
    </source>
</evidence>
<gene>
    <name evidence="13" type="ORF">GDO78_014707</name>
</gene>
<dbReference type="Pfam" id="PF09067">
    <property type="entry name" value="EpoR_lig-bind"/>
    <property type="match status" value="1"/>
</dbReference>
<proteinExistence type="predicted"/>
<keyword evidence="2 10" id="KW-0812">Transmembrane</keyword>
<dbReference type="Proteomes" id="UP000770717">
    <property type="component" value="Unassembled WGS sequence"/>
</dbReference>
<comment type="subcellular location">
    <subcellularLocation>
        <location evidence="1">Membrane</location>
        <topology evidence="1">Single-pass membrane protein</topology>
    </subcellularLocation>
</comment>
<dbReference type="SUPFAM" id="SSF49265">
    <property type="entry name" value="Fibronectin type III"/>
    <property type="match status" value="1"/>
</dbReference>
<feature type="transmembrane region" description="Helical" evidence="10">
    <location>
        <begin position="247"/>
        <end position="270"/>
    </location>
</feature>
<evidence type="ECO:0000256" key="4">
    <source>
        <dbReference type="ARBA" id="ARBA00022989"/>
    </source>
</evidence>
<evidence type="ECO:0000256" key="1">
    <source>
        <dbReference type="ARBA" id="ARBA00004167"/>
    </source>
</evidence>
<dbReference type="InterPro" id="IPR036116">
    <property type="entry name" value="FN3_sf"/>
</dbReference>
<evidence type="ECO:0000256" key="7">
    <source>
        <dbReference type="ARBA" id="ARBA00023170"/>
    </source>
</evidence>
<sequence>MDMSRNPPALYYSCLLLLLWVALCHGAENQTELASRLNDVYDVIEDKSVNPFCFTVTLYDLTCFWESDTSNASRYEFNYHKSVTKVCSLLTVAATNGTWWHLCRFPVEVIDLFSLDPFNITVKDKWKGKSFSRTCTTEKVVYLEPIKNITVEEQREPLGLLITVNDAVIPMLSTSMIYEVKYASEESDVQKNKLFEMVNGQEGLFLLDVLRRNLYTIGVRVKVGGEYGGYWSQWTNVHFQTSNAVDALYVTLYVIAGLIPIVAVVLLITYQRRYLKRKMWPKIPSPEHHFKELYTTHKGNFKLWLDQTDAYLMWISRNIFHEGPISTLEVLSELPNLMPPPPSSAPLAPKDSYVTLDDTFLPQFPTWVVSQRQIDVQMELLSPIETPWQEKISRNEGRPEDNRKEVRPMEESESCPIKEKPGCLTIQREDSLSSEEGKQSPGSSFEYTVLETCNGLLSPRTRSIPPRQPLKYAYLLMSESREESPPPSPNIYQNSICAHLPAHINSQL</sequence>
<reference evidence="13" key="1">
    <citation type="thesis" date="2020" institute="ProQuest LLC" country="789 East Eisenhower Parkway, Ann Arbor, MI, USA">
        <title>Comparative Genomics and Chromosome Evolution.</title>
        <authorList>
            <person name="Mudd A.B."/>
        </authorList>
    </citation>
    <scope>NUCLEOTIDE SEQUENCE</scope>
    <source>
        <strain evidence="13">HN-11 Male</strain>
        <tissue evidence="13">Kidney and liver</tissue>
    </source>
</reference>
<dbReference type="PANTHER" id="PTHR23037">
    <property type="entry name" value="CYTOKINE RECEPTOR"/>
    <property type="match status" value="1"/>
</dbReference>
<comment type="caution">
    <text evidence="13">The sequence shown here is derived from an EMBL/GenBank/DDBJ whole genome shotgun (WGS) entry which is preliminary data.</text>
</comment>
<dbReference type="InterPro" id="IPR013783">
    <property type="entry name" value="Ig-like_fold"/>
</dbReference>
<evidence type="ECO:0000313" key="14">
    <source>
        <dbReference type="Proteomes" id="UP000770717"/>
    </source>
</evidence>
<evidence type="ECO:0000259" key="12">
    <source>
        <dbReference type="Pfam" id="PF09067"/>
    </source>
</evidence>